<keyword evidence="1" id="KW-1133">Transmembrane helix</keyword>
<evidence type="ECO:0000313" key="3">
    <source>
        <dbReference type="EMBL" id="SCL57807.1"/>
    </source>
</evidence>
<feature type="transmembrane region" description="Helical" evidence="1">
    <location>
        <begin position="252"/>
        <end position="273"/>
    </location>
</feature>
<feature type="transmembrane region" description="Helical" evidence="1">
    <location>
        <begin position="134"/>
        <end position="155"/>
    </location>
</feature>
<proteinExistence type="predicted"/>
<reference evidence="3 4" key="1">
    <citation type="submission" date="2016-06" db="EMBL/GenBank/DDBJ databases">
        <authorList>
            <person name="Kjaerup R.B."/>
            <person name="Dalgaard T.S."/>
            <person name="Juul-Madsen H.R."/>
        </authorList>
    </citation>
    <scope>NUCLEOTIDE SEQUENCE [LARGE SCALE GENOMIC DNA]</scope>
    <source>
        <strain evidence="3 4">DSM 45577</strain>
    </source>
</reference>
<keyword evidence="1" id="KW-0812">Transmembrane</keyword>
<feature type="transmembrane region" description="Helical" evidence="1">
    <location>
        <begin position="195"/>
        <end position="212"/>
    </location>
</feature>
<feature type="chain" id="PRO_5039530830" description="Magnesium transporter NIPA" evidence="2">
    <location>
        <begin position="20"/>
        <end position="282"/>
    </location>
</feature>
<dbReference type="AlphaFoldDB" id="A0A1C6UUU2"/>
<dbReference type="STRING" id="683228.GA0070617_3634"/>
<evidence type="ECO:0008006" key="5">
    <source>
        <dbReference type="Google" id="ProtNLM"/>
    </source>
</evidence>
<protein>
    <recommendedName>
        <fullName evidence="5">Magnesium transporter NIPA</fullName>
    </recommendedName>
</protein>
<feature type="signal peptide" evidence="2">
    <location>
        <begin position="1"/>
        <end position="19"/>
    </location>
</feature>
<gene>
    <name evidence="3" type="ORF">GA0070617_3634</name>
</gene>
<dbReference type="EMBL" id="FMIA01000002">
    <property type="protein sequence ID" value="SCL57807.1"/>
    <property type="molecule type" value="Genomic_DNA"/>
</dbReference>
<name>A0A1C6UUU2_9ACTN</name>
<keyword evidence="2" id="KW-0732">Signal</keyword>
<dbReference type="PANTHER" id="PTHR40761">
    <property type="entry name" value="CONSERVED INTEGRAL MEMBRANE ALANINE VALINE AND LEUCINE RICH PROTEIN-RELATED"/>
    <property type="match status" value="1"/>
</dbReference>
<feature type="transmembrane region" description="Helical" evidence="1">
    <location>
        <begin position="105"/>
        <end position="122"/>
    </location>
</feature>
<dbReference type="RefSeq" id="WP_091439506.1">
    <property type="nucleotide sequence ID" value="NZ_BMMJ01000013.1"/>
</dbReference>
<keyword evidence="4" id="KW-1185">Reference proteome</keyword>
<accession>A0A1C6UUU2</accession>
<evidence type="ECO:0000256" key="2">
    <source>
        <dbReference type="SAM" id="SignalP"/>
    </source>
</evidence>
<evidence type="ECO:0000256" key="1">
    <source>
        <dbReference type="SAM" id="Phobius"/>
    </source>
</evidence>
<feature type="transmembrane region" description="Helical" evidence="1">
    <location>
        <begin position="162"/>
        <end position="183"/>
    </location>
</feature>
<organism evidence="3 4">
    <name type="scientific">Micromonospora yangpuensis</name>
    <dbReference type="NCBI Taxonomy" id="683228"/>
    <lineage>
        <taxon>Bacteria</taxon>
        <taxon>Bacillati</taxon>
        <taxon>Actinomycetota</taxon>
        <taxon>Actinomycetes</taxon>
        <taxon>Micromonosporales</taxon>
        <taxon>Micromonosporaceae</taxon>
        <taxon>Micromonospora</taxon>
    </lineage>
</organism>
<dbReference type="OrthoDB" id="4229124at2"/>
<feature type="transmembrane region" description="Helical" evidence="1">
    <location>
        <begin position="224"/>
        <end position="246"/>
    </location>
</feature>
<dbReference type="Proteomes" id="UP000198937">
    <property type="component" value="Unassembled WGS sequence"/>
</dbReference>
<evidence type="ECO:0000313" key="4">
    <source>
        <dbReference type="Proteomes" id="UP000198937"/>
    </source>
</evidence>
<sequence>MLLAVLLSFATAFCYGLSAAVHQRAAKRERPHAALDPRLLVRLFRNRLWLSGWLPDTAGAALHATALRFGPLVLVQPVLASGLFMAILIEAVLDRRRVLRRDAMAIGVGATGLAAFLVVSDARAGVTDPSLSSWVWVGVGAGVAVAGCVLLSVRLRGAVRGAVLGVACGIAYSVAAALAKAVVGRYQGDLVPVLLDWRFAALALVALLGLLLNQNAFQSGRLAAPLTALTLTDPVVSVVVGVTAFQETVSLGGIRLVGLGVSAVAILAGIWLAGTGSRQDRR</sequence>
<dbReference type="PANTHER" id="PTHR40761:SF1">
    <property type="entry name" value="CONSERVED INTEGRAL MEMBRANE ALANINE VALINE AND LEUCINE RICH PROTEIN-RELATED"/>
    <property type="match status" value="1"/>
</dbReference>
<dbReference type="NCBIfam" id="NF038012">
    <property type="entry name" value="DMT_1"/>
    <property type="match status" value="1"/>
</dbReference>
<keyword evidence="1" id="KW-0472">Membrane</keyword>
<feature type="transmembrane region" description="Helical" evidence="1">
    <location>
        <begin position="72"/>
        <end position="93"/>
    </location>
</feature>